<organism evidence="1 2">
    <name type="scientific">Nonlabens ulvanivorans</name>
    <name type="common">Persicivirga ulvanivorans</name>
    <dbReference type="NCBI Taxonomy" id="906888"/>
    <lineage>
        <taxon>Bacteria</taxon>
        <taxon>Pseudomonadati</taxon>
        <taxon>Bacteroidota</taxon>
        <taxon>Flavobacteriia</taxon>
        <taxon>Flavobacteriales</taxon>
        <taxon>Flavobacteriaceae</taxon>
        <taxon>Nonlabens</taxon>
    </lineage>
</organism>
<sequence>MVGTYYGGANIWNEANSNFQNYVQNGTTKGLNYPVVSSMQSSINQLFIGTEQGGVNILDLDTKDFKYLTSENSDLVEDNIKTLYLDQNKLYIGTFSNGVDVYDIDNEQFAKSPLNDILNAVGVYSILKSGNHFYYGTFGKGVISQDATKNITTLNREDGLTSGLVRSLLFDNNGTLWWELKMV</sequence>
<gene>
    <name evidence="1" type="ORF">JCM19314_1889</name>
</gene>
<reference evidence="1 2" key="1">
    <citation type="journal article" date="2014" name="Genome Announc.">
        <title>Draft Genome Sequences of Marine Flavobacterium Nonlabens Strains NR17, NR24, NR27, NR32, NR33, and Ara13.</title>
        <authorList>
            <person name="Nakanishi M."/>
            <person name="Meirelles P."/>
            <person name="Suzuki R."/>
            <person name="Takatani N."/>
            <person name="Mino S."/>
            <person name="Suda W."/>
            <person name="Oshima K."/>
            <person name="Hattori M."/>
            <person name="Ohkuma M."/>
            <person name="Hosokawa M."/>
            <person name="Miyashita K."/>
            <person name="Thompson F.L."/>
            <person name="Niwa A."/>
            <person name="Sawabe T."/>
            <person name="Sawabe T."/>
        </authorList>
    </citation>
    <scope>NUCLEOTIDE SEQUENCE [LARGE SCALE GENOMIC DNA]</scope>
    <source>
        <strain evidence="2">JCM19314</strain>
    </source>
</reference>
<proteinExistence type="predicted"/>
<keyword evidence="1" id="KW-0238">DNA-binding</keyword>
<dbReference type="SUPFAM" id="SSF63829">
    <property type="entry name" value="Calcium-dependent phosphotriesterase"/>
    <property type="match status" value="1"/>
</dbReference>
<comment type="caution">
    <text evidence="1">The sequence shown here is derived from an EMBL/GenBank/DDBJ whole genome shotgun (WGS) entry which is preliminary data.</text>
</comment>
<dbReference type="GO" id="GO:0003677">
    <property type="term" value="F:DNA binding"/>
    <property type="evidence" value="ECO:0007669"/>
    <property type="project" value="UniProtKB-KW"/>
</dbReference>
<accession>A0A090QFL5</accession>
<evidence type="ECO:0000313" key="2">
    <source>
        <dbReference type="Proteomes" id="UP000029226"/>
    </source>
</evidence>
<dbReference type="AlphaFoldDB" id="A0A090QFL5"/>
<evidence type="ECO:0000313" key="1">
    <source>
        <dbReference type="EMBL" id="GAL01736.1"/>
    </source>
</evidence>
<protein>
    <submittedName>
        <fullName evidence="1">DNA-binding response regulator</fullName>
    </submittedName>
</protein>
<name>A0A090QFL5_NONUL</name>
<dbReference type="InterPro" id="IPR015943">
    <property type="entry name" value="WD40/YVTN_repeat-like_dom_sf"/>
</dbReference>
<dbReference type="Gene3D" id="2.130.10.10">
    <property type="entry name" value="YVTN repeat-like/Quinoprotein amine dehydrogenase"/>
    <property type="match status" value="1"/>
</dbReference>
<dbReference type="Proteomes" id="UP000029226">
    <property type="component" value="Unassembled WGS sequence"/>
</dbReference>
<dbReference type="EMBL" id="BBMM01000013">
    <property type="protein sequence ID" value="GAL01736.1"/>
    <property type="molecule type" value="Genomic_DNA"/>
</dbReference>